<dbReference type="PANTHER" id="PTHR10543:SF24">
    <property type="entry name" value="CAROTENOID ISOMEROOXYGENASE"/>
    <property type="match status" value="1"/>
</dbReference>
<evidence type="ECO:0000313" key="6">
    <source>
        <dbReference type="Proteomes" id="UP000025227"/>
    </source>
</evidence>
<evidence type="ECO:0000313" key="7">
    <source>
        <dbReference type="WBParaSite" id="HCON_00088560-00001"/>
    </source>
</evidence>
<dbReference type="InterPro" id="IPR004294">
    <property type="entry name" value="Carotenoid_Oase"/>
</dbReference>
<comment type="cofactor">
    <cofactor evidence="5">
        <name>Fe(2+)</name>
        <dbReference type="ChEBI" id="CHEBI:29033"/>
    </cofactor>
    <text evidence="5">Binds 1 Fe(2+) ion per subunit.</text>
</comment>
<keyword evidence="2 5" id="KW-0479">Metal-binding</keyword>
<evidence type="ECO:0000256" key="3">
    <source>
        <dbReference type="ARBA" id="ARBA00023002"/>
    </source>
</evidence>
<dbReference type="GO" id="GO:0042574">
    <property type="term" value="P:retinal metabolic process"/>
    <property type="evidence" value="ECO:0007669"/>
    <property type="project" value="TreeGrafter"/>
</dbReference>
<evidence type="ECO:0000256" key="4">
    <source>
        <dbReference type="ARBA" id="ARBA00023004"/>
    </source>
</evidence>
<dbReference type="OrthoDB" id="407010at2759"/>
<dbReference type="GO" id="GO:0016121">
    <property type="term" value="P:carotene catabolic process"/>
    <property type="evidence" value="ECO:0007669"/>
    <property type="project" value="TreeGrafter"/>
</dbReference>
<organism evidence="6 7">
    <name type="scientific">Haemonchus contortus</name>
    <name type="common">Barber pole worm</name>
    <dbReference type="NCBI Taxonomy" id="6289"/>
    <lineage>
        <taxon>Eukaryota</taxon>
        <taxon>Metazoa</taxon>
        <taxon>Ecdysozoa</taxon>
        <taxon>Nematoda</taxon>
        <taxon>Chromadorea</taxon>
        <taxon>Rhabditida</taxon>
        <taxon>Rhabditina</taxon>
        <taxon>Rhabditomorpha</taxon>
        <taxon>Strongyloidea</taxon>
        <taxon>Trichostrongylidae</taxon>
        <taxon>Haemonchus</taxon>
    </lineage>
</organism>
<evidence type="ECO:0000256" key="2">
    <source>
        <dbReference type="ARBA" id="ARBA00022723"/>
    </source>
</evidence>
<dbReference type="AlphaFoldDB" id="A0A7I4YED9"/>
<dbReference type="WBParaSite" id="HCON_00088560-00001">
    <property type="protein sequence ID" value="HCON_00088560-00001"/>
    <property type="gene ID" value="HCON_00088560"/>
</dbReference>
<dbReference type="GO" id="GO:0003834">
    <property type="term" value="F:beta-carotene 15,15'-dioxygenase activity"/>
    <property type="evidence" value="ECO:0007669"/>
    <property type="project" value="TreeGrafter"/>
</dbReference>
<feature type="binding site" evidence="5">
    <location>
        <position position="176"/>
    </location>
    <ligand>
        <name>Fe cation</name>
        <dbReference type="ChEBI" id="CHEBI:24875"/>
        <note>catalytic</note>
    </ligand>
</feature>
<keyword evidence="6" id="KW-1185">Reference proteome</keyword>
<accession>A0A7I4YED9</accession>
<keyword evidence="3" id="KW-0560">Oxidoreductase</keyword>
<proteinExistence type="inferred from homology"/>
<protein>
    <submittedName>
        <fullName evidence="7">Beta,beta-carotene 9',10'-oxygenase</fullName>
    </submittedName>
</protein>
<dbReference type="PANTHER" id="PTHR10543">
    <property type="entry name" value="BETA-CAROTENE DIOXYGENASE"/>
    <property type="match status" value="1"/>
</dbReference>
<keyword evidence="4 5" id="KW-0408">Iron</keyword>
<name>A0A7I4YED9_HAECO</name>
<comment type="similarity">
    <text evidence="1">Belongs to the carotenoid oxygenase family.</text>
</comment>
<dbReference type="Proteomes" id="UP000025227">
    <property type="component" value="Unplaced"/>
</dbReference>
<feature type="binding site" evidence="5">
    <location>
        <position position="308"/>
    </location>
    <ligand>
        <name>Fe cation</name>
        <dbReference type="ChEBI" id="CHEBI:24875"/>
        <note>catalytic</note>
    </ligand>
</feature>
<feature type="binding site" evidence="5">
    <location>
        <position position="237"/>
    </location>
    <ligand>
        <name>Fe cation</name>
        <dbReference type="ChEBI" id="CHEBI:24875"/>
        <note>catalytic</note>
    </ligand>
</feature>
<reference evidence="7" key="1">
    <citation type="submission" date="2020-12" db="UniProtKB">
        <authorList>
            <consortium name="WormBaseParasite"/>
        </authorList>
    </citation>
    <scope>IDENTIFICATION</scope>
    <source>
        <strain evidence="7">MHco3</strain>
    </source>
</reference>
<dbReference type="Pfam" id="PF03055">
    <property type="entry name" value="RPE65"/>
    <property type="match status" value="1"/>
</dbReference>
<dbReference type="OMA" id="SCMAFHR"/>
<sequence>FRMSYEHLFENFENATTPQECQMIGSIPSWLHGTMVRNGPGMFKIGDTEYKHWFDGMAYIQRYHFEDGKMYYSARYLESEDYKRNMKANRIICSSFGTVEFPDPCKTLFQRLFSYFIPEKRCIDNTSVAFVTAGDGVYALTESPKLVRIDLDSLDCLDEVDIREHAKVSLHTYTAHFHSDHDGNLYNIGTIMGQSYVFTKTTNPLHAEGVSSSHSMELTEVLATIPATDRWAPGYYHSFGITDNYFILFETPERISLMKLITKQITSMSFNDCMYWDQNLGVNVIIFDRIERKRVERKVTSDAFFTFHHANSYEKDGFLVLDYAKIMSPGNFDDLLLEHMRTGGFRSPKSGFKPHLYRMIIPLNVSEKSRPGDDLLDSCEFAGDCKAVLREDGSIHCTDMKMCDISLEFPRYCYDLNMRDYRYVYGSCLVHEENEKHGVVKVDLKDSTFKLWSKDAADHLCGEPILVNKPGYSKEDEGVLIVPVVTCREGDVPYVVVLNAETLEEQARFVVPQSRIPLGFHAHYTQRSN</sequence>
<evidence type="ECO:0000256" key="5">
    <source>
        <dbReference type="PIRSR" id="PIRSR604294-1"/>
    </source>
</evidence>
<dbReference type="GO" id="GO:0046872">
    <property type="term" value="F:metal ion binding"/>
    <property type="evidence" value="ECO:0007669"/>
    <property type="project" value="UniProtKB-KW"/>
</dbReference>
<evidence type="ECO:0000256" key="1">
    <source>
        <dbReference type="ARBA" id="ARBA00006787"/>
    </source>
</evidence>
<dbReference type="GO" id="GO:0010436">
    <property type="term" value="F:carotenoid dioxygenase activity"/>
    <property type="evidence" value="ECO:0007669"/>
    <property type="project" value="TreeGrafter"/>
</dbReference>
<feature type="binding site" evidence="5">
    <location>
        <position position="521"/>
    </location>
    <ligand>
        <name>Fe cation</name>
        <dbReference type="ChEBI" id="CHEBI:24875"/>
        <note>catalytic</note>
    </ligand>
</feature>